<dbReference type="Proteomes" id="UP000009101">
    <property type="component" value="Chromosome"/>
</dbReference>
<keyword evidence="10" id="KW-1185">Reference proteome</keyword>
<dbReference type="PROSITE" id="PS50893">
    <property type="entry name" value="ABC_TRANSPORTER_2"/>
    <property type="match status" value="1"/>
</dbReference>
<evidence type="ECO:0000256" key="6">
    <source>
        <dbReference type="ARBA" id="ARBA00022840"/>
    </source>
</evidence>
<dbReference type="GO" id="GO:0005886">
    <property type="term" value="C:plasma membrane"/>
    <property type="evidence" value="ECO:0007669"/>
    <property type="project" value="UniProtKB-SubCell"/>
</dbReference>
<proteinExistence type="inferred from homology"/>
<dbReference type="InterPro" id="IPR003593">
    <property type="entry name" value="AAA+_ATPase"/>
</dbReference>
<dbReference type="STRING" id="696125.BARCL_0288"/>
<name>E6YGI1_BARC7</name>
<accession>E6YGI1</accession>
<dbReference type="SMART" id="SM00382">
    <property type="entry name" value="AAA"/>
    <property type="match status" value="1"/>
</dbReference>
<dbReference type="FunFam" id="3.40.50.300:FF:000016">
    <property type="entry name" value="Oligopeptide ABC transporter ATP-binding component"/>
    <property type="match status" value="1"/>
</dbReference>
<sequence length="294" mass="32786">MDKKLLEIENLHISFPTTDGISDVVRGVSFSVGKEKVGIVGESGSGKSMTGRAILKLNPKSAIIKAKKMCFDDIDLLSASEYQMRTIRGKRISMILQDPKYSLNPLIRIGDQIIEAYRIHYRVSKMDAWERTISMLESVHIRNPEHVMRLFPHEISGGMGQRVMIAMMLIPKPDLIIADEPTSALDITVRSQVLRVLDELVTKSGMGLIFISHDLNMIANFCDRVLVMYAGRILEELSASDLSRACHPYTKALLASLPRLDNPVDILAVPERDPSWLDGPTIVNGVERGCCDQL</sequence>
<evidence type="ECO:0000313" key="10">
    <source>
        <dbReference type="Proteomes" id="UP000009101"/>
    </source>
</evidence>
<dbReference type="EMBL" id="FN645454">
    <property type="protein sequence ID" value="CBI75969.1"/>
    <property type="molecule type" value="Genomic_DNA"/>
</dbReference>
<evidence type="ECO:0000313" key="9">
    <source>
        <dbReference type="EMBL" id="CBI75969.1"/>
    </source>
</evidence>
<dbReference type="CDD" id="cd03257">
    <property type="entry name" value="ABC_NikE_OppD_transporters"/>
    <property type="match status" value="1"/>
</dbReference>
<dbReference type="GO" id="GO:0055085">
    <property type="term" value="P:transmembrane transport"/>
    <property type="evidence" value="ECO:0007669"/>
    <property type="project" value="UniProtKB-ARBA"/>
</dbReference>
<comment type="similarity">
    <text evidence="2">Belongs to the ABC transporter superfamily.</text>
</comment>
<dbReference type="RefSeq" id="WP_013544637.1">
    <property type="nucleotide sequence ID" value="NC_014932.1"/>
</dbReference>
<evidence type="ECO:0000256" key="3">
    <source>
        <dbReference type="ARBA" id="ARBA00022448"/>
    </source>
</evidence>
<protein>
    <submittedName>
        <fullName evidence="9">Oligopeptide transport ATP-binding protein</fullName>
    </submittedName>
</protein>
<keyword evidence="7" id="KW-0472">Membrane</keyword>
<dbReference type="PANTHER" id="PTHR43297:SF2">
    <property type="entry name" value="DIPEPTIDE TRANSPORT ATP-BINDING PROTEIN DPPD"/>
    <property type="match status" value="1"/>
</dbReference>
<dbReference type="SUPFAM" id="SSF52540">
    <property type="entry name" value="P-loop containing nucleoside triphosphate hydrolases"/>
    <property type="match status" value="1"/>
</dbReference>
<keyword evidence="5" id="KW-0547">Nucleotide-binding</keyword>
<keyword evidence="4" id="KW-1003">Cell membrane</keyword>
<dbReference type="AlphaFoldDB" id="E6YGI1"/>
<dbReference type="Gene3D" id="3.40.50.300">
    <property type="entry name" value="P-loop containing nucleotide triphosphate hydrolases"/>
    <property type="match status" value="1"/>
</dbReference>
<evidence type="ECO:0000256" key="1">
    <source>
        <dbReference type="ARBA" id="ARBA00004417"/>
    </source>
</evidence>
<reference evidence="9 10" key="2">
    <citation type="journal article" date="2011" name="PLoS Genet.">
        <title>Parallel evolution of a type IV secretion system in radiating lineages of the host-restricted bacterial pathogen Bartonella.</title>
        <authorList>
            <person name="Engel P."/>
            <person name="Salzburger W."/>
            <person name="Liesch M."/>
            <person name="Chang C.C."/>
            <person name="Maruyama S."/>
            <person name="Lanz C."/>
            <person name="Calteau A."/>
            <person name="Lajus A."/>
            <person name="Medigue C."/>
            <person name="Schuster S.C."/>
            <person name="Dehio C."/>
        </authorList>
    </citation>
    <scope>NUCLEOTIDE SEQUENCE [LARGE SCALE GENOMIC DNA]</scope>
    <source>
        <strain evidence="10">CIP 104772 / 73</strain>
    </source>
</reference>
<keyword evidence="3" id="KW-0813">Transport</keyword>
<evidence type="ECO:0000256" key="7">
    <source>
        <dbReference type="ARBA" id="ARBA00023136"/>
    </source>
</evidence>
<dbReference type="eggNOG" id="COG0444">
    <property type="taxonomic scope" value="Bacteria"/>
</dbReference>
<dbReference type="PANTHER" id="PTHR43297">
    <property type="entry name" value="OLIGOPEPTIDE TRANSPORT ATP-BINDING PROTEIN APPD"/>
    <property type="match status" value="1"/>
</dbReference>
<keyword evidence="6 9" id="KW-0067">ATP-binding</keyword>
<dbReference type="OrthoDB" id="9815712at2"/>
<evidence type="ECO:0000256" key="2">
    <source>
        <dbReference type="ARBA" id="ARBA00005417"/>
    </source>
</evidence>
<feature type="domain" description="ABC transporter" evidence="8">
    <location>
        <begin position="6"/>
        <end position="255"/>
    </location>
</feature>
<dbReference type="InterPro" id="IPR050388">
    <property type="entry name" value="ABC_Ni/Peptide_Import"/>
</dbReference>
<gene>
    <name evidence="9" type="primary">oppD</name>
    <name evidence="9" type="ordered locus">BARCL_0288</name>
</gene>
<dbReference type="GO" id="GO:0016887">
    <property type="term" value="F:ATP hydrolysis activity"/>
    <property type="evidence" value="ECO:0007669"/>
    <property type="project" value="InterPro"/>
</dbReference>
<evidence type="ECO:0000256" key="5">
    <source>
        <dbReference type="ARBA" id="ARBA00022741"/>
    </source>
</evidence>
<dbReference type="HOGENOM" id="CLU_000604_1_23_5"/>
<comment type="subcellular location">
    <subcellularLocation>
        <location evidence="1">Cell inner membrane</location>
        <topology evidence="1">Peripheral membrane protein</topology>
    </subcellularLocation>
</comment>
<dbReference type="Pfam" id="PF00005">
    <property type="entry name" value="ABC_tran"/>
    <property type="match status" value="1"/>
</dbReference>
<reference evidence="10" key="1">
    <citation type="submission" date="2009-11" db="EMBL/GenBank/DDBJ databases">
        <title>Genome sequencing of Bartonella species and comparative genomics.</title>
        <authorList>
            <person name="Engel P."/>
            <person name="Salzburger W."/>
            <person name="Marius L."/>
            <person name="Chao-Chin C."/>
            <person name="Soichi M."/>
            <person name="Christa L."/>
            <person name="Alexandra C."/>
            <person name="Aurelie L."/>
            <person name="Claudine M."/>
            <person name="Stephan S.C."/>
            <person name="Christoph D."/>
        </authorList>
    </citation>
    <scope>NUCLEOTIDE SEQUENCE [LARGE SCALE GENOMIC DNA]</scope>
    <source>
        <strain evidence="10">CIP 104772 / 73</strain>
    </source>
</reference>
<dbReference type="GO" id="GO:0005524">
    <property type="term" value="F:ATP binding"/>
    <property type="evidence" value="ECO:0007669"/>
    <property type="project" value="UniProtKB-KW"/>
</dbReference>
<dbReference type="KEGG" id="bcd:BARCL_0288"/>
<evidence type="ECO:0000256" key="4">
    <source>
        <dbReference type="ARBA" id="ARBA00022475"/>
    </source>
</evidence>
<dbReference type="InterPro" id="IPR027417">
    <property type="entry name" value="P-loop_NTPase"/>
</dbReference>
<organism evidence="9 10">
    <name type="scientific">Bartonella clarridgeiae (strain CCUG 45776 / CIP 104772 / 73)</name>
    <dbReference type="NCBI Taxonomy" id="696125"/>
    <lineage>
        <taxon>Bacteria</taxon>
        <taxon>Pseudomonadati</taxon>
        <taxon>Pseudomonadota</taxon>
        <taxon>Alphaproteobacteria</taxon>
        <taxon>Hyphomicrobiales</taxon>
        <taxon>Bartonellaceae</taxon>
        <taxon>Bartonella</taxon>
    </lineage>
</organism>
<evidence type="ECO:0000259" key="8">
    <source>
        <dbReference type="PROSITE" id="PS50893"/>
    </source>
</evidence>
<dbReference type="InterPro" id="IPR003439">
    <property type="entry name" value="ABC_transporter-like_ATP-bd"/>
</dbReference>